<dbReference type="GO" id="GO:0030246">
    <property type="term" value="F:carbohydrate binding"/>
    <property type="evidence" value="ECO:0007669"/>
    <property type="project" value="UniProtKB-KW"/>
</dbReference>
<dbReference type="PANTHER" id="PTHR33589">
    <property type="entry name" value="OS11G0524900 PROTEIN"/>
    <property type="match status" value="1"/>
</dbReference>
<evidence type="ECO:0000256" key="1">
    <source>
        <dbReference type="ARBA" id="ARBA00022729"/>
    </source>
</evidence>
<feature type="chain" id="PRO_5018621112" evidence="3">
    <location>
        <begin position="21"/>
        <end position="163"/>
    </location>
</feature>
<dbReference type="PROSITE" id="PS51752">
    <property type="entry name" value="JACALIN_LECTIN"/>
    <property type="match status" value="1"/>
</dbReference>
<sequence>MSRIVIVTALFLCVFHNALAEKYAFSQPVGPGGGDSFSLSGDGAITAVRVWEQYNSVITGFQLRYGPTWSPVIGAETGDAKEMELYKDEGIIQISGKFTGFITSLVFVTKKGRTLQVGQPSGTSFNMYAPSKDTELVLISGQTRGPNRITYFGAHWGIPEYYI</sequence>
<feature type="signal peptide" evidence="3">
    <location>
        <begin position="1"/>
        <end position="20"/>
    </location>
</feature>
<evidence type="ECO:0000313" key="5">
    <source>
        <dbReference type="Ensembl" id="ENSHCOP00000011570.1"/>
    </source>
</evidence>
<dbReference type="KEGG" id="hcq:109518065"/>
<feature type="domain" description="Jacalin-type lectin" evidence="4">
    <location>
        <begin position="23"/>
        <end position="158"/>
    </location>
</feature>
<keyword evidence="2" id="KW-0430">Lectin</keyword>
<dbReference type="OrthoDB" id="2415936at2759"/>
<evidence type="ECO:0000256" key="2">
    <source>
        <dbReference type="ARBA" id="ARBA00022734"/>
    </source>
</evidence>
<dbReference type="Gene3D" id="2.100.10.30">
    <property type="entry name" value="Jacalin-like lectin domain"/>
    <property type="match status" value="1"/>
</dbReference>
<protein>
    <submittedName>
        <fullName evidence="5">Zymogen granule membrane protein 16-like</fullName>
    </submittedName>
</protein>
<dbReference type="InterPro" id="IPR052321">
    <property type="entry name" value="PolyBind_ProtTraffic"/>
</dbReference>
<keyword evidence="6" id="KW-1185">Reference proteome</keyword>
<dbReference type="Proteomes" id="UP000264820">
    <property type="component" value="Unplaced"/>
</dbReference>
<dbReference type="Ensembl" id="ENSHCOT00000018388.1">
    <property type="protein sequence ID" value="ENSHCOP00000011570.1"/>
    <property type="gene ID" value="ENSHCOG00000014427.1"/>
</dbReference>
<dbReference type="SMART" id="SM00915">
    <property type="entry name" value="Jacalin"/>
    <property type="match status" value="1"/>
</dbReference>
<dbReference type="SUPFAM" id="SSF51101">
    <property type="entry name" value="Mannose-binding lectins"/>
    <property type="match status" value="1"/>
</dbReference>
<evidence type="ECO:0000256" key="3">
    <source>
        <dbReference type="SAM" id="SignalP"/>
    </source>
</evidence>
<dbReference type="OMA" id="YPSDCGS"/>
<evidence type="ECO:0000313" key="6">
    <source>
        <dbReference type="Proteomes" id="UP000264820"/>
    </source>
</evidence>
<dbReference type="InterPro" id="IPR001229">
    <property type="entry name" value="Jacalin-like_lectin_dom"/>
</dbReference>
<dbReference type="GeneID" id="109518065"/>
<accession>A0A3Q2Y2E1</accession>
<dbReference type="PANTHER" id="PTHR33589:SF3">
    <property type="entry name" value="ZYMOGEN GRANULE MEMBRANE PROTEIN 16-LIKE"/>
    <property type="match status" value="1"/>
</dbReference>
<evidence type="ECO:0000259" key="4">
    <source>
        <dbReference type="PROSITE" id="PS51752"/>
    </source>
</evidence>
<reference evidence="5" key="2">
    <citation type="submission" date="2025-09" db="UniProtKB">
        <authorList>
            <consortium name="Ensembl"/>
        </authorList>
    </citation>
    <scope>IDENTIFICATION</scope>
</reference>
<dbReference type="GeneTree" id="ENSGT00940000164478"/>
<keyword evidence="1 3" id="KW-0732">Signal</keyword>
<organism evidence="5 6">
    <name type="scientific">Hippocampus comes</name>
    <name type="common">Tiger tail seahorse</name>
    <dbReference type="NCBI Taxonomy" id="109280"/>
    <lineage>
        <taxon>Eukaryota</taxon>
        <taxon>Metazoa</taxon>
        <taxon>Chordata</taxon>
        <taxon>Craniata</taxon>
        <taxon>Vertebrata</taxon>
        <taxon>Euteleostomi</taxon>
        <taxon>Actinopterygii</taxon>
        <taxon>Neopterygii</taxon>
        <taxon>Teleostei</taxon>
        <taxon>Neoteleostei</taxon>
        <taxon>Acanthomorphata</taxon>
        <taxon>Syngnathiaria</taxon>
        <taxon>Syngnathiformes</taxon>
        <taxon>Syngnathoidei</taxon>
        <taxon>Syngnathidae</taxon>
        <taxon>Hippocampus</taxon>
    </lineage>
</organism>
<reference evidence="5" key="1">
    <citation type="submission" date="2025-08" db="UniProtKB">
        <authorList>
            <consortium name="Ensembl"/>
        </authorList>
    </citation>
    <scope>IDENTIFICATION</scope>
</reference>
<dbReference type="Pfam" id="PF01419">
    <property type="entry name" value="Jacalin"/>
    <property type="match status" value="1"/>
</dbReference>
<proteinExistence type="predicted"/>
<dbReference type="AlphaFoldDB" id="A0A3Q2Y2E1"/>
<dbReference type="InterPro" id="IPR036404">
    <property type="entry name" value="Jacalin-like_lectin_dom_sf"/>
</dbReference>
<dbReference type="RefSeq" id="XP_019729237.1">
    <property type="nucleotide sequence ID" value="XM_019873678.1"/>
</dbReference>
<name>A0A3Q2Y2E1_HIPCM</name>